<dbReference type="InterPro" id="IPR023198">
    <property type="entry name" value="PGP-like_dom2"/>
</dbReference>
<evidence type="ECO:0000313" key="12">
    <source>
        <dbReference type="Proteomes" id="UP000462014"/>
    </source>
</evidence>
<keyword evidence="7" id="KW-0119">Carbohydrate metabolism</keyword>
<evidence type="ECO:0000256" key="5">
    <source>
        <dbReference type="ARBA" id="ARBA00022842"/>
    </source>
</evidence>
<dbReference type="RefSeq" id="WP_157567973.1">
    <property type="nucleotide sequence ID" value="NZ_WPIK01000012.1"/>
</dbReference>
<dbReference type="InterPro" id="IPR036412">
    <property type="entry name" value="HAD-like_sf"/>
</dbReference>
<dbReference type="Gene3D" id="1.10.150.240">
    <property type="entry name" value="Putative phosphatase, domain 2"/>
    <property type="match status" value="1"/>
</dbReference>
<evidence type="ECO:0000256" key="6">
    <source>
        <dbReference type="ARBA" id="ARBA00023235"/>
    </source>
</evidence>
<keyword evidence="4" id="KW-0479">Metal-binding</keyword>
<reference evidence="11 12" key="1">
    <citation type="submission" date="2019-12" db="EMBL/GenBank/DDBJ databases">
        <title>Mucilaginibacter sp. HMF7410 genome sequencing and assembly.</title>
        <authorList>
            <person name="Kang H."/>
            <person name="Cha I."/>
            <person name="Kim H."/>
            <person name="Joh K."/>
        </authorList>
    </citation>
    <scope>NUCLEOTIDE SEQUENCE [LARGE SCALE GENOMIC DNA]</scope>
    <source>
        <strain evidence="11 12">HMF7410</strain>
    </source>
</reference>
<dbReference type="EMBL" id="WPIK01000012">
    <property type="protein sequence ID" value="MVN22577.1"/>
    <property type="molecule type" value="Genomic_DNA"/>
</dbReference>
<evidence type="ECO:0000256" key="2">
    <source>
        <dbReference type="ARBA" id="ARBA00006171"/>
    </source>
</evidence>
<dbReference type="NCBIfam" id="TIGR01549">
    <property type="entry name" value="HAD-SF-IA-v1"/>
    <property type="match status" value="1"/>
</dbReference>
<comment type="cofactor">
    <cofactor evidence="1">
        <name>Mg(2+)</name>
        <dbReference type="ChEBI" id="CHEBI:18420"/>
    </cofactor>
</comment>
<organism evidence="11 12">
    <name type="scientific">Mucilaginibacter arboris</name>
    <dbReference type="NCBI Taxonomy" id="2682090"/>
    <lineage>
        <taxon>Bacteria</taxon>
        <taxon>Pseudomonadati</taxon>
        <taxon>Bacteroidota</taxon>
        <taxon>Sphingobacteriia</taxon>
        <taxon>Sphingobacteriales</taxon>
        <taxon>Sphingobacteriaceae</taxon>
        <taxon>Mucilaginibacter</taxon>
    </lineage>
</organism>
<name>A0A7K1SZ91_9SPHI</name>
<evidence type="ECO:0000256" key="8">
    <source>
        <dbReference type="ARBA" id="ARBA00044926"/>
    </source>
</evidence>
<dbReference type="InterPro" id="IPR051600">
    <property type="entry name" value="Beta-PGM-like"/>
</dbReference>
<comment type="caution">
    <text evidence="11">The sequence shown here is derived from an EMBL/GenBank/DDBJ whole genome shotgun (WGS) entry which is preliminary data.</text>
</comment>
<evidence type="ECO:0000256" key="3">
    <source>
        <dbReference type="ARBA" id="ARBA00022553"/>
    </source>
</evidence>
<dbReference type="Gene3D" id="3.40.50.1000">
    <property type="entry name" value="HAD superfamily/HAD-like"/>
    <property type="match status" value="1"/>
</dbReference>
<dbReference type="InterPro" id="IPR010976">
    <property type="entry name" value="B-phosphoglucomutase_hydrolase"/>
</dbReference>
<evidence type="ECO:0000313" key="11">
    <source>
        <dbReference type="EMBL" id="MVN22577.1"/>
    </source>
</evidence>
<dbReference type="Pfam" id="PF13419">
    <property type="entry name" value="HAD_2"/>
    <property type="match status" value="1"/>
</dbReference>
<dbReference type="Proteomes" id="UP000462014">
    <property type="component" value="Unassembled WGS sequence"/>
</dbReference>
<sequence>MDNNQQPDKAFLFDMDGTMADNMKFHAEAWFDILNDDLGAGLTKEEVKKEMYGKNPEVLERIFGKGKFSQQEMDEYSMKKEKDYQSRFKPHLKLIDGLEDFLKKADEQQIPMAIASAAIPFNIDYLLDHTHSRNYFKAIISADDVDKSKPNPETFLKAAEALGAKPEDCIVFEDAPKGVEAAKNAGMKCVALTTAHEEADFKEHDNVLYFIKDYRDERVLELLKK</sequence>
<keyword evidence="6" id="KW-0413">Isomerase</keyword>
<dbReference type="AlphaFoldDB" id="A0A7K1SZ91"/>
<comment type="catalytic activity">
    <reaction evidence="8">
        <text>beta-D-glucose 1-phosphate = beta-D-glucose 6-phosphate</text>
        <dbReference type="Rhea" id="RHEA:20113"/>
        <dbReference type="ChEBI" id="CHEBI:57684"/>
        <dbReference type="ChEBI" id="CHEBI:58247"/>
        <dbReference type="EC" id="5.4.2.6"/>
    </reaction>
</comment>
<comment type="similarity">
    <text evidence="2">Belongs to the HAD-like hydrolase superfamily. CbbY/CbbZ/Gph/YieH family.</text>
</comment>
<dbReference type="GO" id="GO:0016787">
    <property type="term" value="F:hydrolase activity"/>
    <property type="evidence" value="ECO:0007669"/>
    <property type="project" value="UniProtKB-KW"/>
</dbReference>
<proteinExistence type="inferred from homology"/>
<dbReference type="InterPro" id="IPR023214">
    <property type="entry name" value="HAD_sf"/>
</dbReference>
<dbReference type="SFLD" id="SFLDS00003">
    <property type="entry name" value="Haloacid_Dehalogenase"/>
    <property type="match status" value="1"/>
</dbReference>
<dbReference type="GO" id="GO:0008801">
    <property type="term" value="F:beta-phosphoglucomutase activity"/>
    <property type="evidence" value="ECO:0007669"/>
    <property type="project" value="UniProtKB-EC"/>
</dbReference>
<dbReference type="SFLD" id="SFLDG01129">
    <property type="entry name" value="C1.5:_HAD__Beta-PGM__Phosphata"/>
    <property type="match status" value="1"/>
</dbReference>
<evidence type="ECO:0000256" key="7">
    <source>
        <dbReference type="ARBA" id="ARBA00023277"/>
    </source>
</evidence>
<dbReference type="CDD" id="cd07505">
    <property type="entry name" value="HAD_BPGM-like"/>
    <property type="match status" value="1"/>
</dbReference>
<evidence type="ECO:0000256" key="9">
    <source>
        <dbReference type="ARBA" id="ARBA00044968"/>
    </source>
</evidence>
<dbReference type="NCBIfam" id="TIGR01509">
    <property type="entry name" value="HAD-SF-IA-v3"/>
    <property type="match status" value="1"/>
</dbReference>
<dbReference type="SFLD" id="SFLDG01135">
    <property type="entry name" value="C1.5.6:_HAD__Beta-PGM__Phospha"/>
    <property type="match status" value="1"/>
</dbReference>
<protein>
    <recommendedName>
        <fullName evidence="10">Beta-phosphoglucomutase</fullName>
        <ecNumber evidence="9">5.4.2.6</ecNumber>
    </recommendedName>
</protein>
<evidence type="ECO:0000256" key="4">
    <source>
        <dbReference type="ARBA" id="ARBA00022723"/>
    </source>
</evidence>
<dbReference type="PANTHER" id="PTHR46193:SF18">
    <property type="entry name" value="HEXITOL PHOSPHATASE B"/>
    <property type="match status" value="1"/>
</dbReference>
<dbReference type="NCBIfam" id="TIGR02009">
    <property type="entry name" value="PGMB-YQAB-SF"/>
    <property type="match status" value="1"/>
</dbReference>
<keyword evidence="3" id="KW-0597">Phosphoprotein</keyword>
<accession>A0A7K1SZ91</accession>
<dbReference type="PRINTS" id="PR00413">
    <property type="entry name" value="HADHALOGNASE"/>
</dbReference>
<dbReference type="SUPFAM" id="SSF56784">
    <property type="entry name" value="HAD-like"/>
    <property type="match status" value="1"/>
</dbReference>
<evidence type="ECO:0000256" key="1">
    <source>
        <dbReference type="ARBA" id="ARBA00001946"/>
    </source>
</evidence>
<dbReference type="GO" id="GO:0046872">
    <property type="term" value="F:metal ion binding"/>
    <property type="evidence" value="ECO:0007669"/>
    <property type="project" value="UniProtKB-KW"/>
</dbReference>
<evidence type="ECO:0000256" key="10">
    <source>
        <dbReference type="ARBA" id="ARBA00044991"/>
    </source>
</evidence>
<keyword evidence="12" id="KW-1185">Reference proteome</keyword>
<gene>
    <name evidence="11" type="ORF">GO621_13655</name>
</gene>
<keyword evidence="5" id="KW-0460">Magnesium</keyword>
<dbReference type="EC" id="5.4.2.6" evidence="9"/>
<dbReference type="InterPro" id="IPR041492">
    <property type="entry name" value="HAD_2"/>
</dbReference>
<dbReference type="InterPro" id="IPR006439">
    <property type="entry name" value="HAD-SF_hydro_IA"/>
</dbReference>
<dbReference type="PANTHER" id="PTHR46193">
    <property type="entry name" value="6-PHOSPHOGLUCONATE PHOSPHATASE"/>
    <property type="match status" value="1"/>
</dbReference>
<keyword evidence="11" id="KW-0378">Hydrolase</keyword>